<feature type="compositionally biased region" description="Basic and acidic residues" evidence="2">
    <location>
        <begin position="182"/>
        <end position="195"/>
    </location>
</feature>
<keyword evidence="3" id="KW-1133">Transmembrane helix</keyword>
<evidence type="ECO:0000313" key="5">
    <source>
        <dbReference type="EMBL" id="KKY28079.1"/>
    </source>
</evidence>
<comment type="caution">
    <text evidence="5">The sequence shown here is derived from an EMBL/GenBank/DDBJ whole genome shotgun (WGS) entry which is preliminary data.</text>
</comment>
<evidence type="ECO:0000259" key="4">
    <source>
        <dbReference type="Pfam" id="PF22485"/>
    </source>
</evidence>
<dbReference type="Gene3D" id="1.20.120.20">
    <property type="entry name" value="Apolipoprotein"/>
    <property type="match status" value="1"/>
</dbReference>
<reference evidence="5 6" key="2">
    <citation type="submission" date="2015-05" db="EMBL/GenBank/DDBJ databases">
        <authorList>
            <person name="Morales-Cruz A."/>
            <person name="Amrine K.C."/>
            <person name="Cantu D."/>
        </authorList>
    </citation>
    <scope>NUCLEOTIDE SEQUENCE [LARGE SCALE GENOMIC DNA]</scope>
    <source>
        <strain evidence="5">UCRPC4</strain>
    </source>
</reference>
<keyword evidence="6" id="KW-1185">Reference proteome</keyword>
<protein>
    <submittedName>
        <fullName evidence="5">Putative lea domain protein</fullName>
    </submittedName>
</protein>
<dbReference type="Pfam" id="PF12396">
    <property type="entry name" value="DUF3659"/>
    <property type="match status" value="11"/>
</dbReference>
<dbReference type="Pfam" id="PF22485">
    <property type="entry name" value="DUF6987"/>
    <property type="match status" value="1"/>
</dbReference>
<feature type="compositionally biased region" description="Low complexity" evidence="2">
    <location>
        <begin position="240"/>
        <end position="249"/>
    </location>
</feature>
<evidence type="ECO:0000256" key="1">
    <source>
        <dbReference type="SAM" id="Coils"/>
    </source>
</evidence>
<feature type="compositionally biased region" description="Polar residues" evidence="2">
    <location>
        <begin position="107"/>
        <end position="125"/>
    </location>
</feature>
<sequence>MAPAPAAGKTPTTPTRSGKSPASNITPKLSQAGDSARKPPKLGPSKASTPKSVSKATEGTDSPKLPPRPQAAEQATEDVQGTADDAESEVGGKIGMKDNEEEDTPQGKISQASETEAPSSAADTTDLSERAPEPVEEGEDTVEGAKDTAENISEGTETPDVGEEAEGATGKATGALGGIGKKVTDTADKAADTGKKTAGGLAEGDVEGATQGAKETIQDTGDDVEETAGDAKDTAEDTAGDATETAEGAIPEEAGDAVDGAKDTTEGAADEAGEAVDGAKDTAEGATDEAGEAVDGVKETAEDTADQAGEAVDEAQDELPDIPIDLSVLKGLEVSEEGKIMDQNGEQIGQLEEGDWEDLVGQTIGDDGEILDEDGDVIGRCSVLPDRARELYEQAQEEANETAEGAADQVQEFTPDLDILDGLEVGPDGNILNEEGDTVGQVVEGDPHDFTGYKVNAEGEVLDEDGDVIGRAKTIPQQVTEKAEGAVDEAKDGAEEAVEGAVPEELQQAVDEAVDALKPDLSLFTGKKLNKKGKILDEDGEPIGQLAEGYDLAKCAGKPINESGEILDENGEVIGKVEVVEGEAAENAMRELHPELVEQLEKAQQEAEEAKDGVDEAKEEAPLELPDISVLEGLKVNKKGEVINEDGDVIAKLSEGYDVAQNAGKKINEKGEVLDSEGNVIGKVELVPEAAELVETAEETGPELPPLSILDGLKVNKAGLIVNENGDPVGKLIEGDAKKLSKMGVTCDAEGRFWDTKGNIIGRAETTPQEETEGEEAPFSGLEGLIVVKDGWVEDENNNRVGQLVEGDAKKLVGRAVDEDGDVIDKRGNVVGHAERYEEPEEEEAEPEPVDLSELKGLTVNKQGNVIGPQGVPIGRLVEGNPKELSGRTIDEEGQIWNDSGKVIGRCELIPVDEREAKPEGIFGGLEGLHVVAEGLVEDEEGNVVGRVIEGDPKKLIGQAVDEDGEIIDKYGNVKGRCEPYEIPEEEEPEPEDLSSLAGKIVNKQGNVVDEHGTIFGRIAEGDPAKLAGRKVDGEGNIWSDDGKVIGRAELIPGAEQQRPEGIFSGWENLTIGNTKYQGVDYQGVVLTPDGKIVGRVIEGDAEKLEGRKVDEDGDILDKSGNAIGKAERWKPEEKKKEISPMAGHKVNKDGEVRDENGELIGKLTAGNLKTLIGKEVDENGYVVDNEGNKIGECTLIENLDEEGPTEEELAEQRKAEEDAELANKMSNILQQTLERIEPHVEKADRTPRDELDEEQLVQEVKPLIEEGSRILQECNGAIRGLDPDGRIAANAKARAANREATPEEYRLADLLKELTTTVVKTIDDAKKKIADMPHAKKKLNPLWGLLTEPLFQILAAVGLLLAGVLGLVGRLLSGLGLGGLVNGLLGGLGIDKLLGGLGLGSIAESLGLGGGKKKK</sequence>
<gene>
    <name evidence="5" type="ORF">UCRPC4_g00702</name>
</gene>
<feature type="transmembrane region" description="Helical" evidence="3">
    <location>
        <begin position="1351"/>
        <end position="1373"/>
    </location>
</feature>
<feature type="compositionally biased region" description="Polar residues" evidence="2">
    <location>
        <begin position="16"/>
        <end position="33"/>
    </location>
</feature>
<dbReference type="PANTHER" id="PTHR39461">
    <property type="entry name" value="LEA DOMAIN PROTEIN (AFU_ORTHOLOGUE AFUA_8G04920)"/>
    <property type="match status" value="1"/>
</dbReference>
<reference evidence="5 6" key="1">
    <citation type="submission" date="2015-05" db="EMBL/GenBank/DDBJ databases">
        <title>Distinctive expansion of gene families associated with plant cell wall degradation and secondary metabolism in the genomes of grapevine trunk pathogens.</title>
        <authorList>
            <person name="Lawrence D.P."/>
            <person name="Travadon R."/>
            <person name="Rolshausen P.E."/>
            <person name="Baumgartner K."/>
        </authorList>
    </citation>
    <scope>NUCLEOTIDE SEQUENCE [LARGE SCALE GENOMIC DNA]</scope>
    <source>
        <strain evidence="5">UCRPC4</strain>
    </source>
</reference>
<name>A0A0G2F166_PHACM</name>
<feature type="region of interest" description="Disordered" evidence="2">
    <location>
        <begin position="1"/>
        <end position="322"/>
    </location>
</feature>
<accession>A0A0G2F166</accession>
<dbReference type="OrthoDB" id="3937590at2759"/>
<feature type="domain" description="DUF6987" evidence="4">
    <location>
        <begin position="1212"/>
        <end position="1402"/>
    </location>
</feature>
<evidence type="ECO:0000313" key="6">
    <source>
        <dbReference type="Proteomes" id="UP000053317"/>
    </source>
</evidence>
<dbReference type="EMBL" id="LCWF01000017">
    <property type="protein sequence ID" value="KKY28079.1"/>
    <property type="molecule type" value="Genomic_DNA"/>
</dbReference>
<dbReference type="Proteomes" id="UP000053317">
    <property type="component" value="Unassembled WGS sequence"/>
</dbReference>
<feature type="coiled-coil region" evidence="1">
    <location>
        <begin position="593"/>
        <end position="620"/>
    </location>
</feature>
<organism evidence="5 6">
    <name type="scientific">Phaeomoniella chlamydospora</name>
    <name type="common">Phaeoacremonium chlamydosporum</name>
    <dbReference type="NCBI Taxonomy" id="158046"/>
    <lineage>
        <taxon>Eukaryota</taxon>
        <taxon>Fungi</taxon>
        <taxon>Dikarya</taxon>
        <taxon>Ascomycota</taxon>
        <taxon>Pezizomycotina</taxon>
        <taxon>Eurotiomycetes</taxon>
        <taxon>Chaetothyriomycetidae</taxon>
        <taxon>Phaeomoniellales</taxon>
        <taxon>Phaeomoniellaceae</taxon>
        <taxon>Phaeomoniella</taxon>
    </lineage>
</organism>
<keyword evidence="3" id="KW-0812">Transmembrane</keyword>
<feature type="compositionally biased region" description="Low complexity" evidence="2">
    <location>
        <begin position="1"/>
        <end position="15"/>
    </location>
</feature>
<feature type="compositionally biased region" description="Acidic residues" evidence="2">
    <location>
        <begin position="311"/>
        <end position="320"/>
    </location>
</feature>
<evidence type="ECO:0000256" key="2">
    <source>
        <dbReference type="SAM" id="MobiDB-lite"/>
    </source>
</evidence>
<evidence type="ECO:0000256" key="3">
    <source>
        <dbReference type="SAM" id="Phobius"/>
    </source>
</evidence>
<dbReference type="InterPro" id="IPR022124">
    <property type="entry name" value="DUF3659"/>
</dbReference>
<keyword evidence="1" id="KW-0175">Coiled coil</keyword>
<feature type="compositionally biased region" description="Basic and acidic residues" evidence="2">
    <location>
        <begin position="1128"/>
        <end position="1139"/>
    </location>
</feature>
<feature type="compositionally biased region" description="Polar residues" evidence="2">
    <location>
        <begin position="46"/>
        <end position="60"/>
    </location>
</feature>
<proteinExistence type="predicted"/>
<keyword evidence="3" id="KW-0472">Membrane</keyword>
<dbReference type="InterPro" id="IPR054256">
    <property type="entry name" value="DUF6987"/>
</dbReference>
<feature type="region of interest" description="Disordered" evidence="2">
    <location>
        <begin position="1128"/>
        <end position="1154"/>
    </location>
</feature>
<dbReference type="PANTHER" id="PTHR39461:SF1">
    <property type="entry name" value="LEA DOMAIN PROTEIN (AFU_ORTHOLOGUE AFUA_8G04920)"/>
    <property type="match status" value="1"/>
</dbReference>